<comment type="similarity">
    <text evidence="2 12">Belongs to the cation transport ATPase (P-type) (TC 3.A.3) family. Type IB subfamily.</text>
</comment>
<dbReference type="Gene3D" id="2.70.150.10">
    <property type="entry name" value="Calcium-transporting ATPase, cytoplasmic transduction domain A"/>
    <property type="match status" value="1"/>
</dbReference>
<evidence type="ECO:0000256" key="3">
    <source>
        <dbReference type="ARBA" id="ARBA00022475"/>
    </source>
</evidence>
<dbReference type="GO" id="GO:0005886">
    <property type="term" value="C:plasma membrane"/>
    <property type="evidence" value="ECO:0007669"/>
    <property type="project" value="UniProtKB-SubCell"/>
</dbReference>
<dbReference type="InterPro" id="IPR001757">
    <property type="entry name" value="P_typ_ATPase"/>
</dbReference>
<evidence type="ECO:0000256" key="9">
    <source>
        <dbReference type="ARBA" id="ARBA00022967"/>
    </source>
</evidence>
<accession>A0A9X3NEU2</accession>
<evidence type="ECO:0000256" key="4">
    <source>
        <dbReference type="ARBA" id="ARBA00022553"/>
    </source>
</evidence>
<feature type="transmembrane region" description="Helical" evidence="12">
    <location>
        <begin position="657"/>
        <end position="684"/>
    </location>
</feature>
<keyword evidence="9" id="KW-1278">Translocase</keyword>
<dbReference type="GO" id="GO:0046872">
    <property type="term" value="F:metal ion binding"/>
    <property type="evidence" value="ECO:0007669"/>
    <property type="project" value="UniProtKB-KW"/>
</dbReference>
<evidence type="ECO:0000256" key="1">
    <source>
        <dbReference type="ARBA" id="ARBA00004651"/>
    </source>
</evidence>
<keyword evidence="8 12" id="KW-0067">ATP-binding</keyword>
<dbReference type="InterPro" id="IPR023299">
    <property type="entry name" value="ATPase_P-typ_cyto_dom_N"/>
</dbReference>
<feature type="compositionally biased region" description="Pro residues" evidence="13">
    <location>
        <begin position="8"/>
        <end position="20"/>
    </location>
</feature>
<dbReference type="InterPro" id="IPR036163">
    <property type="entry name" value="HMA_dom_sf"/>
</dbReference>
<dbReference type="InterPro" id="IPR008250">
    <property type="entry name" value="ATPase_P-typ_transduc_dom_A_sf"/>
</dbReference>
<evidence type="ECO:0000256" key="2">
    <source>
        <dbReference type="ARBA" id="ARBA00006024"/>
    </source>
</evidence>
<dbReference type="CDD" id="cd00371">
    <property type="entry name" value="HMA"/>
    <property type="match status" value="1"/>
</dbReference>
<keyword evidence="6 12" id="KW-0479">Metal-binding</keyword>
<dbReference type="GO" id="GO:0005524">
    <property type="term" value="F:ATP binding"/>
    <property type="evidence" value="ECO:0007669"/>
    <property type="project" value="UniProtKB-UniRule"/>
</dbReference>
<evidence type="ECO:0000256" key="12">
    <source>
        <dbReference type="RuleBase" id="RU362081"/>
    </source>
</evidence>
<evidence type="ECO:0000313" key="15">
    <source>
        <dbReference type="EMBL" id="MDA0184014.1"/>
    </source>
</evidence>
<keyword evidence="5 12" id="KW-0812">Transmembrane</keyword>
<dbReference type="RefSeq" id="WP_270028431.1">
    <property type="nucleotide sequence ID" value="NZ_JAPDDP010000066.1"/>
</dbReference>
<keyword evidence="10 12" id="KW-1133">Transmembrane helix</keyword>
<dbReference type="SUPFAM" id="SSF55008">
    <property type="entry name" value="HMA, heavy metal-associated domain"/>
    <property type="match status" value="1"/>
</dbReference>
<gene>
    <name evidence="15" type="ORF">OJ997_27145</name>
</gene>
<dbReference type="PROSITE" id="PS01047">
    <property type="entry name" value="HMA_1"/>
    <property type="match status" value="1"/>
</dbReference>
<keyword evidence="16" id="KW-1185">Reference proteome</keyword>
<dbReference type="AlphaFoldDB" id="A0A9X3NEU2"/>
<dbReference type="InterPro" id="IPR027256">
    <property type="entry name" value="P-typ_ATPase_IB"/>
</dbReference>
<dbReference type="InterPro" id="IPR059000">
    <property type="entry name" value="ATPase_P-type_domA"/>
</dbReference>
<evidence type="ECO:0000256" key="8">
    <source>
        <dbReference type="ARBA" id="ARBA00022840"/>
    </source>
</evidence>
<dbReference type="Pfam" id="PF00403">
    <property type="entry name" value="HMA"/>
    <property type="match status" value="1"/>
</dbReference>
<dbReference type="SUPFAM" id="SSF56784">
    <property type="entry name" value="HAD-like"/>
    <property type="match status" value="1"/>
</dbReference>
<dbReference type="FunFam" id="2.70.150.10:FF:000002">
    <property type="entry name" value="Copper-transporting ATPase 1, putative"/>
    <property type="match status" value="1"/>
</dbReference>
<keyword evidence="4" id="KW-0597">Phosphoprotein</keyword>
<protein>
    <submittedName>
        <fullName evidence="15">Cation-translocating P-type ATPase</fullName>
    </submittedName>
</protein>
<dbReference type="NCBIfam" id="TIGR01525">
    <property type="entry name" value="ATPase-IB_hvy"/>
    <property type="match status" value="1"/>
</dbReference>
<dbReference type="NCBIfam" id="TIGR01512">
    <property type="entry name" value="ATPase-IB2_Cd"/>
    <property type="match status" value="1"/>
</dbReference>
<feature type="transmembrane region" description="Helical" evidence="12">
    <location>
        <begin position="324"/>
        <end position="346"/>
    </location>
</feature>
<dbReference type="InterPro" id="IPR018303">
    <property type="entry name" value="ATPase_P-typ_P_site"/>
</dbReference>
<feature type="domain" description="HMA" evidence="14">
    <location>
        <begin position="22"/>
        <end position="85"/>
    </location>
</feature>
<dbReference type="Proteomes" id="UP001147653">
    <property type="component" value="Unassembled WGS sequence"/>
</dbReference>
<dbReference type="NCBIfam" id="TIGR01494">
    <property type="entry name" value="ATPase_P-type"/>
    <property type="match status" value="1"/>
</dbReference>
<dbReference type="InterPro" id="IPR036412">
    <property type="entry name" value="HAD-like_sf"/>
</dbReference>
<dbReference type="SUPFAM" id="SSF81653">
    <property type="entry name" value="Calcium ATPase, transduction domain A"/>
    <property type="match status" value="1"/>
</dbReference>
<dbReference type="Pfam" id="PF00122">
    <property type="entry name" value="E1-E2_ATPase"/>
    <property type="match status" value="1"/>
</dbReference>
<organism evidence="15 16">
    <name type="scientific">Solirubrobacter phytolaccae</name>
    <dbReference type="NCBI Taxonomy" id="1404360"/>
    <lineage>
        <taxon>Bacteria</taxon>
        <taxon>Bacillati</taxon>
        <taxon>Actinomycetota</taxon>
        <taxon>Thermoleophilia</taxon>
        <taxon>Solirubrobacterales</taxon>
        <taxon>Solirubrobacteraceae</taxon>
        <taxon>Solirubrobacter</taxon>
    </lineage>
</organism>
<dbReference type="PROSITE" id="PS00154">
    <property type="entry name" value="ATPASE_E1_E2"/>
    <property type="match status" value="1"/>
</dbReference>
<dbReference type="Gene3D" id="3.30.70.100">
    <property type="match status" value="1"/>
</dbReference>
<feature type="region of interest" description="Disordered" evidence="13">
    <location>
        <begin position="1"/>
        <end position="23"/>
    </location>
</feature>
<sequence>MNPIELPMAPPPAPPEPTPPAGTRRFRVEGMDCGACAKTVEEAVAGLDGVASAQVSFGNGTMAVAGDATDELIATAVARAGYRAHPAIRKAAEPQAPYWRRDARALSTTVSIALLLVAVVASLASAPRAVAEPLYLLSMAVGGWPIGRAAVVALRRQRLDMNVLMGLAAVGAVGIGEYAEGAWVLVLFAVGTSLEAMALERSRRTVASLMDLAPARARVDGQLVDVETVTAGTVITIRPGERIPLDAVVESGASSVDQAPITGESVPVDKQPGDELFAGTLNTTGVLVARTTRAAEDSTLSRVAALVEEAQGSRAPAERFIDRFAAIYTPLVFGIALALATVPLLFGGDAGTWLYRALALLIVACPCSLVISVPVAVVSAVGGAARRGILIKGGQALEDLGRVRAVALDKTGTLTLGLPVLRQVVATDEDRALALVAAVEADSEHPLAAALRRAARDRGLAVPRAERFVSLPGRGATATVEGRELWAGGPRLMRERLGSVPPELPGQTMIALGEGDRLIARFGLADQPRAEADGLAQTLHAAGVRRVVMLTGDTEPVARAVAERAGIDEVRAGLLPADKLSYVQALEREVGAVAMVGDGVNDAPALAAARVGIAMGAAGSDVALANADVALMSDRLSGLPEAVLLARRALRIMRANVIASLAIKAVFVLLAPFGLVTLVVAIAADMGMSLLVTFNAMRLLRAA</sequence>
<dbReference type="Gene3D" id="3.40.50.1000">
    <property type="entry name" value="HAD superfamily/HAD-like"/>
    <property type="match status" value="1"/>
</dbReference>
<evidence type="ECO:0000313" key="16">
    <source>
        <dbReference type="Proteomes" id="UP001147653"/>
    </source>
</evidence>
<feature type="transmembrane region" description="Helical" evidence="12">
    <location>
        <begin position="105"/>
        <end position="124"/>
    </location>
</feature>
<dbReference type="InterPro" id="IPR023298">
    <property type="entry name" value="ATPase_P-typ_TM_dom_sf"/>
</dbReference>
<evidence type="ECO:0000256" key="11">
    <source>
        <dbReference type="ARBA" id="ARBA00023136"/>
    </source>
</evidence>
<comment type="subcellular location">
    <subcellularLocation>
        <location evidence="1">Cell membrane</location>
        <topology evidence="1">Multi-pass membrane protein</topology>
    </subcellularLocation>
</comment>
<keyword evidence="11 12" id="KW-0472">Membrane</keyword>
<dbReference type="InterPro" id="IPR051014">
    <property type="entry name" value="Cation_Transport_ATPase_IB"/>
</dbReference>
<comment type="caution">
    <text evidence="15">The sequence shown here is derived from an EMBL/GenBank/DDBJ whole genome shotgun (WGS) entry which is preliminary data.</text>
</comment>
<evidence type="ECO:0000256" key="13">
    <source>
        <dbReference type="SAM" id="MobiDB-lite"/>
    </source>
</evidence>
<reference evidence="15" key="1">
    <citation type="submission" date="2022-10" db="EMBL/GenBank/DDBJ databases">
        <title>The WGS of Solirubrobacter phytolaccae KCTC 29190.</title>
        <authorList>
            <person name="Jiang Z."/>
        </authorList>
    </citation>
    <scope>NUCLEOTIDE SEQUENCE</scope>
    <source>
        <strain evidence="15">KCTC 29190</strain>
    </source>
</reference>
<dbReference type="InterPro" id="IPR017969">
    <property type="entry name" value="Heavy-metal-associated_CS"/>
</dbReference>
<dbReference type="GO" id="GO:0015086">
    <property type="term" value="F:cadmium ion transmembrane transporter activity"/>
    <property type="evidence" value="ECO:0007669"/>
    <property type="project" value="TreeGrafter"/>
</dbReference>
<dbReference type="Pfam" id="PF00702">
    <property type="entry name" value="Hydrolase"/>
    <property type="match status" value="1"/>
</dbReference>
<name>A0A9X3NEU2_9ACTN</name>
<dbReference type="GO" id="GO:0016887">
    <property type="term" value="F:ATP hydrolysis activity"/>
    <property type="evidence" value="ECO:0007669"/>
    <property type="project" value="InterPro"/>
</dbReference>
<evidence type="ECO:0000256" key="6">
    <source>
        <dbReference type="ARBA" id="ARBA00022723"/>
    </source>
</evidence>
<dbReference type="PRINTS" id="PR00119">
    <property type="entry name" value="CATATPASE"/>
</dbReference>
<proteinExistence type="inferred from homology"/>
<dbReference type="PRINTS" id="PR00941">
    <property type="entry name" value="CDATPASE"/>
</dbReference>
<dbReference type="PANTHER" id="PTHR48085">
    <property type="entry name" value="CADMIUM/ZINC-TRANSPORTING ATPASE HMA2-RELATED"/>
    <property type="match status" value="1"/>
</dbReference>
<feature type="transmembrane region" description="Helical" evidence="12">
    <location>
        <begin position="130"/>
        <end position="147"/>
    </location>
</feature>
<dbReference type="PROSITE" id="PS50846">
    <property type="entry name" value="HMA_2"/>
    <property type="match status" value="1"/>
</dbReference>
<feature type="transmembrane region" description="Helical" evidence="12">
    <location>
        <begin position="358"/>
        <end position="382"/>
    </location>
</feature>
<evidence type="ECO:0000256" key="10">
    <source>
        <dbReference type="ARBA" id="ARBA00022989"/>
    </source>
</evidence>
<dbReference type="SUPFAM" id="SSF81665">
    <property type="entry name" value="Calcium ATPase, transmembrane domain M"/>
    <property type="match status" value="1"/>
</dbReference>
<dbReference type="Gene3D" id="3.40.1110.10">
    <property type="entry name" value="Calcium-transporting ATPase, cytoplasmic domain N"/>
    <property type="match status" value="1"/>
</dbReference>
<dbReference type="GO" id="GO:0019829">
    <property type="term" value="F:ATPase-coupled monoatomic cation transmembrane transporter activity"/>
    <property type="evidence" value="ECO:0007669"/>
    <property type="project" value="InterPro"/>
</dbReference>
<evidence type="ECO:0000256" key="5">
    <source>
        <dbReference type="ARBA" id="ARBA00022692"/>
    </source>
</evidence>
<keyword evidence="7 12" id="KW-0547">Nucleotide-binding</keyword>
<keyword evidence="3 12" id="KW-1003">Cell membrane</keyword>
<dbReference type="EMBL" id="JAPDDP010000066">
    <property type="protein sequence ID" value="MDA0184014.1"/>
    <property type="molecule type" value="Genomic_DNA"/>
</dbReference>
<dbReference type="PANTHER" id="PTHR48085:SF5">
    <property type="entry name" value="CADMIUM_ZINC-TRANSPORTING ATPASE HMA4-RELATED"/>
    <property type="match status" value="1"/>
</dbReference>
<evidence type="ECO:0000259" key="14">
    <source>
        <dbReference type="PROSITE" id="PS50846"/>
    </source>
</evidence>
<dbReference type="InterPro" id="IPR023214">
    <property type="entry name" value="HAD_sf"/>
</dbReference>
<evidence type="ECO:0000256" key="7">
    <source>
        <dbReference type="ARBA" id="ARBA00022741"/>
    </source>
</evidence>
<dbReference type="InterPro" id="IPR006121">
    <property type="entry name" value="HMA_dom"/>
</dbReference>